<evidence type="ECO:0000313" key="2">
    <source>
        <dbReference type="Proteomes" id="UP000663879"/>
    </source>
</evidence>
<gene>
    <name evidence="1" type="ORF">OXX778_LOCUS8301</name>
</gene>
<comment type="caution">
    <text evidence="1">The sequence shown here is derived from an EMBL/GenBank/DDBJ whole genome shotgun (WGS) entry which is preliminary data.</text>
</comment>
<dbReference type="EMBL" id="CAJNOC010001132">
    <property type="protein sequence ID" value="CAF0837979.1"/>
    <property type="molecule type" value="Genomic_DNA"/>
</dbReference>
<proteinExistence type="predicted"/>
<sequence length="40" mass="4638">MPDNLKIRLRLTTNKFDRSVVIGVCNYVLNNISINFTKLI</sequence>
<feature type="non-terminal residue" evidence="1">
    <location>
        <position position="40"/>
    </location>
</feature>
<reference evidence="1" key="1">
    <citation type="submission" date="2021-02" db="EMBL/GenBank/DDBJ databases">
        <authorList>
            <person name="Nowell W R."/>
        </authorList>
    </citation>
    <scope>NUCLEOTIDE SEQUENCE</scope>
    <source>
        <strain evidence="1">Ploen Becks lab</strain>
    </source>
</reference>
<dbReference type="Proteomes" id="UP000663879">
    <property type="component" value="Unassembled WGS sequence"/>
</dbReference>
<protein>
    <submittedName>
        <fullName evidence="1">Uncharacterized protein</fullName>
    </submittedName>
</protein>
<organism evidence="1 2">
    <name type="scientific">Brachionus calyciflorus</name>
    <dbReference type="NCBI Taxonomy" id="104777"/>
    <lineage>
        <taxon>Eukaryota</taxon>
        <taxon>Metazoa</taxon>
        <taxon>Spiralia</taxon>
        <taxon>Gnathifera</taxon>
        <taxon>Rotifera</taxon>
        <taxon>Eurotatoria</taxon>
        <taxon>Monogononta</taxon>
        <taxon>Pseudotrocha</taxon>
        <taxon>Ploima</taxon>
        <taxon>Brachionidae</taxon>
        <taxon>Brachionus</taxon>
    </lineage>
</organism>
<keyword evidence="2" id="KW-1185">Reference proteome</keyword>
<evidence type="ECO:0000313" key="1">
    <source>
        <dbReference type="EMBL" id="CAF0837979.1"/>
    </source>
</evidence>
<name>A0A813VI57_9BILA</name>
<accession>A0A813VI57</accession>
<dbReference type="AlphaFoldDB" id="A0A813VI57"/>